<name>A0ABU5YST0_9MYCO</name>
<dbReference type="Proteomes" id="UP001299283">
    <property type="component" value="Unassembled WGS sequence"/>
</dbReference>
<dbReference type="EMBL" id="JAYJJQ010000002">
    <property type="protein sequence ID" value="MEB3067966.1"/>
    <property type="molecule type" value="Genomic_DNA"/>
</dbReference>
<comment type="caution">
    <text evidence="1">The sequence shown here is derived from an EMBL/GenBank/DDBJ whole genome shotgun (WGS) entry which is preliminary data.</text>
</comment>
<keyword evidence="2" id="KW-1185">Reference proteome</keyword>
<proteinExistence type="predicted"/>
<reference evidence="1 2" key="1">
    <citation type="submission" date="2023-12" db="EMBL/GenBank/DDBJ databases">
        <title>Description of new species of Mycobacterium terrae complex isolated from sewage at the Sao Paulo Zoological Park Foundation in Brazil.</title>
        <authorList>
            <person name="Romagnoli C.L."/>
            <person name="Conceicao E.C."/>
            <person name="Machado E."/>
            <person name="Barreto L.B.P.F."/>
            <person name="Sharma A."/>
            <person name="Silva N.M."/>
            <person name="Marques L.E."/>
            <person name="Juliana M.A."/>
            <person name="Lourenco M.C.S."/>
            <person name="Digiampietri L.A."/>
            <person name="Suffys P.N."/>
            <person name="Viana-Niero C."/>
        </authorList>
    </citation>
    <scope>NUCLEOTIDE SEQUENCE [LARGE SCALE GENOMIC DNA]</scope>
    <source>
        <strain evidence="1 2">MYC017</strain>
    </source>
</reference>
<evidence type="ECO:0000313" key="2">
    <source>
        <dbReference type="Proteomes" id="UP001299283"/>
    </source>
</evidence>
<gene>
    <name evidence="1" type="ORF">K5L39_02100</name>
</gene>
<dbReference type="RefSeq" id="WP_225397068.1">
    <property type="nucleotide sequence ID" value="NZ_JAYJJQ010000002.1"/>
</dbReference>
<accession>A0ABU5YST0</accession>
<evidence type="ECO:0000313" key="1">
    <source>
        <dbReference type="EMBL" id="MEB3067966.1"/>
    </source>
</evidence>
<protein>
    <submittedName>
        <fullName evidence="1">Uncharacterized protein</fullName>
    </submittedName>
</protein>
<organism evidence="1 2">
    <name type="scientific">[Mycobacterium] vasticus</name>
    <dbReference type="NCBI Taxonomy" id="2875777"/>
    <lineage>
        <taxon>Bacteria</taxon>
        <taxon>Bacillati</taxon>
        <taxon>Actinomycetota</taxon>
        <taxon>Actinomycetes</taxon>
        <taxon>Mycobacteriales</taxon>
        <taxon>Mycobacteriaceae</taxon>
        <taxon>Mycolicibacter</taxon>
    </lineage>
</organism>
<sequence>MSALDDDVLGTELVTDLSVLAKHREYLWTRRGYRLPLQDAEREAGLTDADIWRFLDAAAR</sequence>